<dbReference type="RefSeq" id="YP_010112829.1">
    <property type="nucleotide sequence ID" value="NC_055896.1"/>
</dbReference>
<evidence type="ECO:0000313" key="1">
    <source>
        <dbReference type="EMBL" id="QOR57377.1"/>
    </source>
</evidence>
<name>A0A7M1RSG8_9CAUD</name>
<dbReference type="KEGG" id="vg:65131316"/>
<accession>A0A7M1RSG8</accession>
<keyword evidence="2" id="KW-1185">Reference proteome</keyword>
<protein>
    <submittedName>
        <fullName evidence="1">Uncharacterized protein</fullName>
    </submittedName>
</protein>
<proteinExistence type="predicted"/>
<evidence type="ECO:0000313" key="2">
    <source>
        <dbReference type="Proteomes" id="UP000593598"/>
    </source>
</evidence>
<dbReference type="GeneID" id="65131316"/>
<organism evidence="1 2">
    <name type="scientific">uncultured phage cr113_1</name>
    <dbReference type="NCBI Taxonomy" id="2772087"/>
    <lineage>
        <taxon>Viruses</taxon>
        <taxon>Duplodnaviria</taxon>
        <taxon>Heunggongvirae</taxon>
        <taxon>Uroviricota</taxon>
        <taxon>Caudoviricetes</taxon>
        <taxon>Crassvirales</taxon>
        <taxon>Suoliviridae</taxon>
        <taxon>Loutivirinae</taxon>
        <taxon>Buchavirus</taxon>
        <taxon>Buchavirus coli</taxon>
    </lineage>
</organism>
<reference evidence="1 2" key="1">
    <citation type="submission" date="2020-07" db="EMBL/GenBank/DDBJ databases">
        <title>Taxonomic proposal: Crassvirales, a new order of highly abundant and diverse bacterial viruses.</title>
        <authorList>
            <person name="Shkoporov A.N."/>
            <person name="Stockdale S.R."/>
            <person name="Guerin E."/>
            <person name="Ross R.P."/>
            <person name="Hill C."/>
        </authorList>
    </citation>
    <scope>NUCLEOTIDE SEQUENCE [LARGE SCALE GENOMIC DNA]</scope>
</reference>
<sequence>MITTYTFTLPKKNNNTSANNFKESLAEKFLNAYPWLGGKKEKKTTVDLYLLDTIPTNLGYTANDFLSNKYNLEDEFFKAIAGLSSLAKDYDFEDEFGTPIRIFDNFVQIGYDIIPIMPGSLNHLKPKTKKTIIDITIKIKNNGWF</sequence>
<dbReference type="Proteomes" id="UP000593598">
    <property type="component" value="Segment"/>
</dbReference>
<dbReference type="EMBL" id="MT774403">
    <property type="protein sequence ID" value="QOR57377.1"/>
    <property type="molecule type" value="Genomic_DNA"/>
</dbReference>